<comment type="caution">
    <text evidence="9">The sequence shown here is derived from an EMBL/GenBank/DDBJ whole genome shotgun (WGS) entry which is preliminary data.</text>
</comment>
<proteinExistence type="inferred from homology"/>
<keyword evidence="6" id="KW-0560">Oxidoreductase</keyword>
<evidence type="ECO:0000256" key="1">
    <source>
        <dbReference type="ARBA" id="ARBA00001974"/>
    </source>
</evidence>
<keyword evidence="10" id="KW-1185">Reference proteome</keyword>
<feature type="domain" description="FAD-binding" evidence="8">
    <location>
        <begin position="10"/>
        <end position="413"/>
    </location>
</feature>
<keyword evidence="7" id="KW-0503">Monooxygenase</keyword>
<comment type="similarity">
    <text evidence="3">Belongs to the UbiH/COQ6 family.</text>
</comment>
<dbReference type="eggNOG" id="COG0654">
    <property type="taxonomic scope" value="Bacteria"/>
</dbReference>
<evidence type="ECO:0000313" key="10">
    <source>
        <dbReference type="Proteomes" id="UP000026714"/>
    </source>
</evidence>
<dbReference type="RefSeq" id="WP_037484801.1">
    <property type="nucleotide sequence ID" value="NZ_AZRA01000107.1"/>
</dbReference>
<dbReference type="AlphaFoldDB" id="A0A059KHN1"/>
<keyword evidence="5" id="KW-0274">FAD</keyword>
<organism evidence="9 10">
    <name type="scientific">Sphaerotilus natans subsp. natans DSM 6575</name>
    <dbReference type="NCBI Taxonomy" id="1286631"/>
    <lineage>
        <taxon>Bacteria</taxon>
        <taxon>Pseudomonadati</taxon>
        <taxon>Pseudomonadota</taxon>
        <taxon>Betaproteobacteria</taxon>
        <taxon>Burkholderiales</taxon>
        <taxon>Sphaerotilaceae</taxon>
        <taxon>Sphaerotilus</taxon>
    </lineage>
</organism>
<dbReference type="GO" id="GO:0006744">
    <property type="term" value="P:ubiquinone biosynthetic process"/>
    <property type="evidence" value="ECO:0007669"/>
    <property type="project" value="UniProtKB-UniPathway"/>
</dbReference>
<dbReference type="UniPathway" id="UPA00232"/>
<comment type="pathway">
    <text evidence="2">Cofactor biosynthesis; ubiquinone biosynthesis.</text>
</comment>
<accession>A0A059KHN1</accession>
<evidence type="ECO:0000313" key="9">
    <source>
        <dbReference type="EMBL" id="KDB50885.1"/>
    </source>
</evidence>
<evidence type="ECO:0000256" key="3">
    <source>
        <dbReference type="ARBA" id="ARBA00005349"/>
    </source>
</evidence>
<dbReference type="GO" id="GO:0016705">
    <property type="term" value="F:oxidoreductase activity, acting on paired donors, with incorporation or reduction of molecular oxygen"/>
    <property type="evidence" value="ECO:0007669"/>
    <property type="project" value="InterPro"/>
</dbReference>
<dbReference type="EMBL" id="AZRA01000107">
    <property type="protein sequence ID" value="KDB50885.1"/>
    <property type="molecule type" value="Genomic_DNA"/>
</dbReference>
<comment type="cofactor">
    <cofactor evidence="1">
        <name>FAD</name>
        <dbReference type="ChEBI" id="CHEBI:57692"/>
    </cofactor>
</comment>
<dbReference type="STRING" id="34103.SAMN05421778_11034"/>
<dbReference type="Proteomes" id="UP000026714">
    <property type="component" value="Unassembled WGS sequence"/>
</dbReference>
<dbReference type="PATRIC" id="fig|1286631.3.peg.3446"/>
<gene>
    <name evidence="9" type="ORF">X805_35290</name>
</gene>
<dbReference type="Pfam" id="PF01494">
    <property type="entry name" value="FAD_binding_3"/>
    <property type="match status" value="1"/>
</dbReference>
<evidence type="ECO:0000256" key="6">
    <source>
        <dbReference type="ARBA" id="ARBA00023002"/>
    </source>
</evidence>
<evidence type="ECO:0000259" key="8">
    <source>
        <dbReference type="Pfam" id="PF01494"/>
    </source>
</evidence>
<dbReference type="GO" id="GO:0071949">
    <property type="term" value="F:FAD binding"/>
    <property type="evidence" value="ECO:0007669"/>
    <property type="project" value="InterPro"/>
</dbReference>
<dbReference type="NCBIfam" id="TIGR01988">
    <property type="entry name" value="Ubi-OHases"/>
    <property type="match status" value="1"/>
</dbReference>
<dbReference type="InterPro" id="IPR002938">
    <property type="entry name" value="FAD-bd"/>
</dbReference>
<evidence type="ECO:0000256" key="4">
    <source>
        <dbReference type="ARBA" id="ARBA00022630"/>
    </source>
</evidence>
<keyword evidence="4" id="KW-0285">Flavoprotein</keyword>
<evidence type="ECO:0000256" key="7">
    <source>
        <dbReference type="ARBA" id="ARBA00023033"/>
    </source>
</evidence>
<dbReference type="GO" id="GO:0004497">
    <property type="term" value="F:monooxygenase activity"/>
    <property type="evidence" value="ECO:0007669"/>
    <property type="project" value="UniProtKB-KW"/>
</dbReference>
<evidence type="ECO:0000256" key="2">
    <source>
        <dbReference type="ARBA" id="ARBA00004749"/>
    </source>
</evidence>
<dbReference type="InterPro" id="IPR051205">
    <property type="entry name" value="UbiH/COQ6_monooxygenase"/>
</dbReference>
<dbReference type="InterPro" id="IPR036188">
    <property type="entry name" value="FAD/NAD-bd_sf"/>
</dbReference>
<reference evidence="9 10" key="1">
    <citation type="journal article" date="2014" name="FEMS Microbiol. Ecol.">
        <title>Sphaerotilus natans encrusted with nanoball-shaped Fe(III) oxide minerals formed by nitrate-reducing mixotrophic Fe(II) oxidation.</title>
        <authorList>
            <person name="Park S."/>
            <person name="Kim D.H."/>
            <person name="Lee J.H."/>
            <person name="Hur H.G."/>
        </authorList>
    </citation>
    <scope>NUCLEOTIDE SEQUENCE [LARGE SCALE GENOMIC DNA]</scope>
    <source>
        <strain evidence="9 10">DSM 6575</strain>
    </source>
</reference>
<sequence length="461" mass="49365">MNPNEAAEQVDVLIAGAGPTGLSTVLALAPLGLRIVLADPQGAAQLADPPPDGRELALTHRTEALLRQWGLWERLPAQARAPLQAASVSTGGAQAALRLDASHAHVGLPPLPALPRPGWLPQALPWLPDLAPRALGDAAQTPIDAGTHLGTLVSQNVLRRVLWEGCATLPGVQVLAGHRLESMQRDDDGVTVRLVGPQGQARVLRASLLVAADGRLSAVRRMAGLVADLHDFGRSAIVCRMRHEQPHQQVAHEAFHHGHTLAVLPLADAPDAGDGAGEGGALPRHCSSFVVTAPSELAQRWMMLPAADYAATVEPWLDGQLGRLRSGPGEESRRHLYPLVATWAPRLVSQRVVLVGDAAVGMHPVTAHGFNLGLYSAETLARQIARRARGGRVDPADPRALEAYDREHRHTARWIFHGTNAIVRLFTDDRPAARLARQATLHLAERLPMVKALVVRQLVDA</sequence>
<dbReference type="Gene3D" id="3.50.50.60">
    <property type="entry name" value="FAD/NAD(P)-binding domain"/>
    <property type="match status" value="2"/>
</dbReference>
<protein>
    <recommendedName>
        <fullName evidence="8">FAD-binding domain-containing protein</fullName>
    </recommendedName>
</protein>
<dbReference type="PRINTS" id="PR00420">
    <property type="entry name" value="RNGMNOXGNASE"/>
</dbReference>
<dbReference type="PANTHER" id="PTHR43876:SF25">
    <property type="entry name" value="MONOOXYGENASE NMA2164"/>
    <property type="match status" value="1"/>
</dbReference>
<name>A0A059KHN1_9BURK</name>
<dbReference type="InterPro" id="IPR010971">
    <property type="entry name" value="UbiH/COQ6"/>
</dbReference>
<dbReference type="PANTHER" id="PTHR43876">
    <property type="entry name" value="UBIQUINONE BIOSYNTHESIS MONOOXYGENASE COQ6, MITOCHONDRIAL"/>
    <property type="match status" value="1"/>
</dbReference>
<evidence type="ECO:0000256" key="5">
    <source>
        <dbReference type="ARBA" id="ARBA00022827"/>
    </source>
</evidence>
<dbReference type="SUPFAM" id="SSF51905">
    <property type="entry name" value="FAD/NAD(P)-binding domain"/>
    <property type="match status" value="1"/>
</dbReference>